<dbReference type="Proteomes" id="UP000008068">
    <property type="component" value="Unassembled WGS sequence"/>
</dbReference>
<reference evidence="3" key="1">
    <citation type="submission" date="2011-07" db="EMBL/GenBank/DDBJ databases">
        <authorList>
            <consortium name="Caenorhabditis brenneri Sequencing and Analysis Consortium"/>
            <person name="Wilson R.K."/>
        </authorList>
    </citation>
    <scope>NUCLEOTIDE SEQUENCE [LARGE SCALE GENOMIC DNA]</scope>
    <source>
        <strain evidence="3">PB2801</strain>
    </source>
</reference>
<accession>G0NJ38</accession>
<keyword evidence="1" id="KW-0472">Membrane</keyword>
<gene>
    <name evidence="2" type="ORF">CAEBREN_15638</name>
</gene>
<dbReference type="InParanoid" id="G0NJ38"/>
<evidence type="ECO:0000313" key="2">
    <source>
        <dbReference type="EMBL" id="EGT32060.1"/>
    </source>
</evidence>
<organism evidence="3">
    <name type="scientific">Caenorhabditis brenneri</name>
    <name type="common">Nematode worm</name>
    <dbReference type="NCBI Taxonomy" id="135651"/>
    <lineage>
        <taxon>Eukaryota</taxon>
        <taxon>Metazoa</taxon>
        <taxon>Ecdysozoa</taxon>
        <taxon>Nematoda</taxon>
        <taxon>Chromadorea</taxon>
        <taxon>Rhabditida</taxon>
        <taxon>Rhabditina</taxon>
        <taxon>Rhabditomorpha</taxon>
        <taxon>Rhabditoidea</taxon>
        <taxon>Rhabditidae</taxon>
        <taxon>Peloderinae</taxon>
        <taxon>Caenorhabditis</taxon>
    </lineage>
</organism>
<dbReference type="AlphaFoldDB" id="G0NJ38"/>
<keyword evidence="3" id="KW-1185">Reference proteome</keyword>
<feature type="transmembrane region" description="Helical" evidence="1">
    <location>
        <begin position="358"/>
        <end position="381"/>
    </location>
</feature>
<dbReference type="HOGENOM" id="CLU_681930_0_0_1"/>
<feature type="transmembrane region" description="Helical" evidence="1">
    <location>
        <begin position="244"/>
        <end position="265"/>
    </location>
</feature>
<sequence>MAAIAIAPDKTTFSVTSLRDILLRQAPGNSTENSEANAKDCQPPLILYSIIALLIVFNILSYFGGRAVYRREVKEINMRDCKTCPRTEQSASNRLLAVAYETVNQKIGFIMRDGVCGFCAGIRAFHEMASKHSDFVILQADFAKYMVYKTKMNRAIKKVQKLLHLVTEGEQVLMGIPNEEINSRCRAEILATWQKVRSLLDGTQEFVMTGKTRNMIIASIVILSFSTVAFAIRQFSGKNNEGSFIEIFAASIVGYGISTGSGAVFDSYNYGWYQNHNRVRGSVMTILAILLFALFLPEQTALVENFRTLIFGIMMTDTLITQLSPFENCQKLVSGIIISIMFVVSVFVWIWPNWENSMILSTTALVLIYVLALAAVVLSFLDKSEVLAPVPDAAQPLAPSTSNT</sequence>
<feature type="transmembrane region" description="Helical" evidence="1">
    <location>
        <begin position="215"/>
        <end position="232"/>
    </location>
</feature>
<name>G0NJ38_CAEBE</name>
<proteinExistence type="predicted"/>
<evidence type="ECO:0000313" key="3">
    <source>
        <dbReference type="Proteomes" id="UP000008068"/>
    </source>
</evidence>
<feature type="transmembrane region" description="Helical" evidence="1">
    <location>
        <begin position="45"/>
        <end position="69"/>
    </location>
</feature>
<keyword evidence="1" id="KW-1133">Transmembrane helix</keyword>
<evidence type="ECO:0000256" key="1">
    <source>
        <dbReference type="SAM" id="Phobius"/>
    </source>
</evidence>
<feature type="transmembrane region" description="Helical" evidence="1">
    <location>
        <begin position="332"/>
        <end position="352"/>
    </location>
</feature>
<dbReference type="EMBL" id="GL379893">
    <property type="protein sequence ID" value="EGT32060.1"/>
    <property type="molecule type" value="Genomic_DNA"/>
</dbReference>
<feature type="transmembrane region" description="Helical" evidence="1">
    <location>
        <begin position="277"/>
        <end position="296"/>
    </location>
</feature>
<keyword evidence="1" id="KW-0812">Transmembrane</keyword>
<protein>
    <submittedName>
        <fullName evidence="2">Uncharacterized protein</fullName>
    </submittedName>
</protein>